<feature type="non-terminal residue" evidence="1">
    <location>
        <position position="1"/>
    </location>
</feature>
<accession>X1KM23</accession>
<reference evidence="1" key="1">
    <citation type="journal article" date="2014" name="Front. Microbiol.">
        <title>High frequency of phylogenetically diverse reductive dehalogenase-homologous genes in deep subseafloor sedimentary metagenomes.</title>
        <authorList>
            <person name="Kawai M."/>
            <person name="Futagami T."/>
            <person name="Toyoda A."/>
            <person name="Takaki Y."/>
            <person name="Nishi S."/>
            <person name="Hori S."/>
            <person name="Arai W."/>
            <person name="Tsubouchi T."/>
            <person name="Morono Y."/>
            <person name="Uchiyama I."/>
            <person name="Ito T."/>
            <person name="Fujiyama A."/>
            <person name="Inagaki F."/>
            <person name="Takami H."/>
        </authorList>
    </citation>
    <scope>NUCLEOTIDE SEQUENCE</scope>
    <source>
        <strain evidence="1">Expedition CK06-06</strain>
    </source>
</reference>
<evidence type="ECO:0000313" key="1">
    <source>
        <dbReference type="EMBL" id="GAI07728.1"/>
    </source>
</evidence>
<comment type="caution">
    <text evidence="1">The sequence shown here is derived from an EMBL/GenBank/DDBJ whole genome shotgun (WGS) entry which is preliminary data.</text>
</comment>
<organism evidence="1">
    <name type="scientific">marine sediment metagenome</name>
    <dbReference type="NCBI Taxonomy" id="412755"/>
    <lineage>
        <taxon>unclassified sequences</taxon>
        <taxon>metagenomes</taxon>
        <taxon>ecological metagenomes</taxon>
    </lineage>
</organism>
<proteinExistence type="predicted"/>
<gene>
    <name evidence="1" type="ORF">S06H3_21669</name>
</gene>
<sequence length="56" mass="6375">NIFDALNDEDLNKVSEIVTPEQVKSLVYGENVTRVIINLAFNAPRLTLKILAMRKF</sequence>
<protein>
    <submittedName>
        <fullName evidence="1">Uncharacterized protein</fullName>
    </submittedName>
</protein>
<name>X1KM23_9ZZZZ</name>
<dbReference type="EMBL" id="BARV01011418">
    <property type="protein sequence ID" value="GAI07728.1"/>
    <property type="molecule type" value="Genomic_DNA"/>
</dbReference>
<dbReference type="AlphaFoldDB" id="X1KM23"/>